<protein>
    <submittedName>
        <fullName evidence="7">Rhomboid family intramembrane serine protease</fullName>
    </submittedName>
</protein>
<feature type="transmembrane region" description="Helical" evidence="5">
    <location>
        <begin position="78"/>
        <end position="103"/>
    </location>
</feature>
<dbReference type="SUPFAM" id="SSF144091">
    <property type="entry name" value="Rhomboid-like"/>
    <property type="match status" value="1"/>
</dbReference>
<dbReference type="EMBL" id="JZDQ02000031">
    <property type="protein sequence ID" value="OIJ24933.1"/>
    <property type="molecule type" value="Genomic_DNA"/>
</dbReference>
<dbReference type="Gene3D" id="1.20.1540.10">
    <property type="entry name" value="Rhomboid-like"/>
    <property type="match status" value="1"/>
</dbReference>
<feature type="transmembrane region" description="Helical" evidence="5">
    <location>
        <begin position="145"/>
        <end position="163"/>
    </location>
</feature>
<dbReference type="Pfam" id="PF01694">
    <property type="entry name" value="Rhomboid"/>
    <property type="match status" value="1"/>
</dbReference>
<evidence type="ECO:0000256" key="4">
    <source>
        <dbReference type="ARBA" id="ARBA00023136"/>
    </source>
</evidence>
<dbReference type="AlphaFoldDB" id="A0A1J4N038"/>
<proteinExistence type="predicted"/>
<reference evidence="7" key="1">
    <citation type="submission" date="2016-10" db="EMBL/GenBank/DDBJ databases">
        <title>Draft Genome Sequence of Nocardioides luteus Strain BAFB, an Alkane-Degrading Bacterium Isolated from JP-7 Polluted Soil.</title>
        <authorList>
            <person name="Brown L."/>
            <person name="Ruiz O.N."/>
            <person name="Gunasekera T."/>
        </authorList>
    </citation>
    <scope>NUCLEOTIDE SEQUENCE [LARGE SCALE GENOMIC DNA]</scope>
    <source>
        <strain evidence="7">BAFB</strain>
    </source>
</reference>
<name>A0A1J4N038_9ACTN</name>
<evidence type="ECO:0000256" key="3">
    <source>
        <dbReference type="ARBA" id="ARBA00022989"/>
    </source>
</evidence>
<sequence length="205" mass="21728">MSQDSPTPAKRANWLRAGVWSLGFVAMLWVLEATDYVSGHQLDSLGIQPRTDAGLLGIVFAPVLHFGWAHLYGNTLPALVLSFLVLASGVGRGIVATLIIWVVGGVGVWLMSPPGSITAGTSMLIFGWLVYLIMRGLFSHRIGQIVIGVLIFLAYGSLLLGVLPGQTGVSWQGHLFGAIGGALAAWMLNDPPKKQASNKAQKKAA</sequence>
<dbReference type="OrthoDB" id="465874at2"/>
<evidence type="ECO:0000313" key="7">
    <source>
        <dbReference type="EMBL" id="OIJ24933.1"/>
    </source>
</evidence>
<dbReference type="InterPro" id="IPR022764">
    <property type="entry name" value="Peptidase_S54_rhomboid_dom"/>
</dbReference>
<feature type="transmembrane region" description="Helical" evidence="5">
    <location>
        <begin position="51"/>
        <end position="71"/>
    </location>
</feature>
<gene>
    <name evidence="7" type="ORF">UG56_020180</name>
</gene>
<dbReference type="GO" id="GO:0004252">
    <property type="term" value="F:serine-type endopeptidase activity"/>
    <property type="evidence" value="ECO:0007669"/>
    <property type="project" value="InterPro"/>
</dbReference>
<feature type="transmembrane region" description="Helical" evidence="5">
    <location>
        <begin position="115"/>
        <end position="133"/>
    </location>
</feature>
<dbReference type="GO" id="GO:0006508">
    <property type="term" value="P:proteolysis"/>
    <property type="evidence" value="ECO:0007669"/>
    <property type="project" value="UniProtKB-KW"/>
</dbReference>
<evidence type="ECO:0000313" key="8">
    <source>
        <dbReference type="Proteomes" id="UP000033772"/>
    </source>
</evidence>
<organism evidence="7 8">
    <name type="scientific">Nocardioides luteus</name>
    <dbReference type="NCBI Taxonomy" id="1844"/>
    <lineage>
        <taxon>Bacteria</taxon>
        <taxon>Bacillati</taxon>
        <taxon>Actinomycetota</taxon>
        <taxon>Actinomycetes</taxon>
        <taxon>Propionibacteriales</taxon>
        <taxon>Nocardioidaceae</taxon>
        <taxon>Nocardioides</taxon>
    </lineage>
</organism>
<comment type="subcellular location">
    <subcellularLocation>
        <location evidence="1">Membrane</location>
        <topology evidence="1">Multi-pass membrane protein</topology>
    </subcellularLocation>
</comment>
<dbReference type="STRING" id="1844.UG56_020180"/>
<feature type="domain" description="Peptidase S54 rhomboid" evidence="6">
    <location>
        <begin position="56"/>
        <end position="188"/>
    </location>
</feature>
<evidence type="ECO:0000256" key="2">
    <source>
        <dbReference type="ARBA" id="ARBA00022692"/>
    </source>
</evidence>
<evidence type="ECO:0000256" key="1">
    <source>
        <dbReference type="ARBA" id="ARBA00004141"/>
    </source>
</evidence>
<evidence type="ECO:0000256" key="5">
    <source>
        <dbReference type="SAM" id="Phobius"/>
    </source>
</evidence>
<keyword evidence="7" id="KW-0378">Hydrolase</keyword>
<evidence type="ECO:0000259" key="6">
    <source>
        <dbReference type="Pfam" id="PF01694"/>
    </source>
</evidence>
<dbReference type="Proteomes" id="UP000033772">
    <property type="component" value="Unassembled WGS sequence"/>
</dbReference>
<dbReference type="GO" id="GO:0016020">
    <property type="term" value="C:membrane"/>
    <property type="evidence" value="ECO:0007669"/>
    <property type="project" value="UniProtKB-SubCell"/>
</dbReference>
<keyword evidence="8" id="KW-1185">Reference proteome</keyword>
<comment type="caution">
    <text evidence="7">The sequence shown here is derived from an EMBL/GenBank/DDBJ whole genome shotgun (WGS) entry which is preliminary data.</text>
</comment>
<keyword evidence="2 5" id="KW-0812">Transmembrane</keyword>
<keyword evidence="7" id="KW-0645">Protease</keyword>
<keyword evidence="4 5" id="KW-0472">Membrane</keyword>
<feature type="transmembrane region" description="Helical" evidence="5">
    <location>
        <begin position="169"/>
        <end position="189"/>
    </location>
</feature>
<dbReference type="InterPro" id="IPR035952">
    <property type="entry name" value="Rhomboid-like_sf"/>
</dbReference>
<dbReference type="RefSeq" id="WP_045549876.1">
    <property type="nucleotide sequence ID" value="NZ_JZDQ02000031.1"/>
</dbReference>
<accession>A0A1J4N038</accession>
<feature type="transmembrane region" description="Helical" evidence="5">
    <location>
        <begin position="12"/>
        <end position="31"/>
    </location>
</feature>
<keyword evidence="3 5" id="KW-1133">Transmembrane helix</keyword>